<feature type="region of interest" description="Disordered" evidence="1">
    <location>
        <begin position="385"/>
        <end position="424"/>
    </location>
</feature>
<dbReference type="EMBL" id="JAAOIC020000048">
    <property type="protein sequence ID" value="KAG8036779.1"/>
    <property type="molecule type" value="Genomic_DNA"/>
</dbReference>
<evidence type="ECO:0000313" key="4">
    <source>
        <dbReference type="Proteomes" id="UP000729913"/>
    </source>
</evidence>
<dbReference type="Proteomes" id="UP000729913">
    <property type="component" value="Unassembled WGS sequence"/>
</dbReference>
<accession>A0A8J5R3K6</accession>
<dbReference type="AlphaFoldDB" id="A0A8J5R3K6"/>
<keyword evidence="4" id="KW-1185">Reference proteome</keyword>
<feature type="compositionally biased region" description="Acidic residues" evidence="1">
    <location>
        <begin position="260"/>
        <end position="269"/>
    </location>
</feature>
<keyword evidence="2" id="KW-1133">Transmembrane helix</keyword>
<protein>
    <submittedName>
        <fullName evidence="3">Uncharacterized protein</fullName>
    </submittedName>
</protein>
<feature type="compositionally biased region" description="Polar residues" evidence="1">
    <location>
        <begin position="496"/>
        <end position="529"/>
    </location>
</feature>
<feature type="compositionally biased region" description="Polar residues" evidence="1">
    <location>
        <begin position="277"/>
        <end position="298"/>
    </location>
</feature>
<sequence length="553" mass="61742">MFSFQTDMMMIEFLSTFKRRMAKLDKLDNMDCPECSGPPPIFRLPPPPRPPFLTETAFCSEAPLAELEDCVAFPMIDASYHANPSLQNTALIIACTVILLLMAAIVSVVFWKHKRKVQNLLPCKSAVSVTATTGRTRVLPNGQALTSASSNMMGGNNTARLYEDMMEHVPHSQIHNHLPAQLRMQPTIEMIDVNKEKNGNRGFVCSSPGPDPYGSQDLYNPVYEELCNGDNQPDTDEEGEINGRNRLHHRASANSKSASEDEFAEDELSVGEPSESRVLTSASPGPVSWSTCPAGSSRTSRERRGKSPRSLDRRRKNKTHDVGEFHEGMLLDALLQFYPNVPGIAGTKTNSSQRTKPAVTVAHKFPYYVPQMPPQFHSLNREMNNKEEENPYESVPVLGPLHNYSSQSKTNPKDKSSSKVSTVNDYDKYPQYGSEYFGLHNQVVTPIYTQVGNDYSDSYAQPTDKLYYSDDRYAQPVYFTSRDPEQTSAGKLYQGQPDSSFGSDSGYSHHTSGGTTIYNNGGTRSSITRTNHRKDKHRNSNHSHHSVDFIFSQ</sequence>
<evidence type="ECO:0000313" key="3">
    <source>
        <dbReference type="EMBL" id="KAG8036779.1"/>
    </source>
</evidence>
<evidence type="ECO:0000256" key="1">
    <source>
        <dbReference type="SAM" id="MobiDB-lite"/>
    </source>
</evidence>
<evidence type="ECO:0000256" key="2">
    <source>
        <dbReference type="SAM" id="Phobius"/>
    </source>
</evidence>
<keyword evidence="2" id="KW-0812">Transmembrane</keyword>
<feature type="transmembrane region" description="Helical" evidence="2">
    <location>
        <begin position="90"/>
        <end position="111"/>
    </location>
</feature>
<comment type="caution">
    <text evidence="3">The sequence shown here is derived from an EMBL/GenBank/DDBJ whole genome shotgun (WGS) entry which is preliminary data.</text>
</comment>
<proteinExistence type="predicted"/>
<name>A0A8J5R3K6_9HYME</name>
<gene>
    <name evidence="3" type="ORF">G9C98_004101</name>
</gene>
<organism evidence="3 4">
    <name type="scientific">Cotesia typhae</name>
    <dbReference type="NCBI Taxonomy" id="2053667"/>
    <lineage>
        <taxon>Eukaryota</taxon>
        <taxon>Metazoa</taxon>
        <taxon>Ecdysozoa</taxon>
        <taxon>Arthropoda</taxon>
        <taxon>Hexapoda</taxon>
        <taxon>Insecta</taxon>
        <taxon>Pterygota</taxon>
        <taxon>Neoptera</taxon>
        <taxon>Endopterygota</taxon>
        <taxon>Hymenoptera</taxon>
        <taxon>Apocrita</taxon>
        <taxon>Ichneumonoidea</taxon>
        <taxon>Braconidae</taxon>
        <taxon>Microgastrinae</taxon>
        <taxon>Cotesia</taxon>
    </lineage>
</organism>
<keyword evidence="2" id="KW-0472">Membrane</keyword>
<feature type="compositionally biased region" description="Basic residues" evidence="1">
    <location>
        <begin position="530"/>
        <end position="544"/>
    </location>
</feature>
<feature type="compositionally biased region" description="Basic residues" evidence="1">
    <location>
        <begin position="301"/>
        <end position="318"/>
    </location>
</feature>
<reference evidence="3" key="2">
    <citation type="submission" date="2021-04" db="EMBL/GenBank/DDBJ databases">
        <title>Genome-wide patterns of bracovirus chromosomal integration into multiple host tissues during parasitism.</title>
        <authorList>
            <person name="Chebbi M.A.C."/>
        </authorList>
    </citation>
    <scope>NUCLEOTIDE SEQUENCE</scope>
    <source>
        <tissue evidence="3">Whole body</tissue>
    </source>
</reference>
<feature type="region of interest" description="Disordered" evidence="1">
    <location>
        <begin position="482"/>
        <end position="553"/>
    </location>
</feature>
<dbReference type="OrthoDB" id="6424379at2759"/>
<reference evidence="3" key="1">
    <citation type="submission" date="2020-03" db="EMBL/GenBank/DDBJ databases">
        <authorList>
            <person name="Chebbi M.A."/>
            <person name="Drezen J.M."/>
        </authorList>
    </citation>
    <scope>NUCLEOTIDE SEQUENCE</scope>
    <source>
        <tissue evidence="3">Whole body</tissue>
    </source>
</reference>
<feature type="region of interest" description="Disordered" evidence="1">
    <location>
        <begin position="224"/>
        <end position="323"/>
    </location>
</feature>